<accession>A0ABS2CVN1</accession>
<protein>
    <submittedName>
        <fullName evidence="1">Uncharacterized protein</fullName>
    </submittedName>
</protein>
<reference evidence="1 2" key="1">
    <citation type="submission" date="2021-02" db="EMBL/GenBank/DDBJ databases">
        <authorList>
            <person name="Jung H.S."/>
            <person name="Chun B.H."/>
            <person name="Jeon C.O."/>
        </authorList>
    </citation>
    <scope>NUCLEOTIDE SEQUENCE [LARGE SCALE GENOMIC DNA]</scope>
    <source>
        <strain evidence="1 2">LMG 25203</strain>
    </source>
</reference>
<dbReference type="EMBL" id="JACSOD020000463">
    <property type="protein sequence ID" value="MBM6498990.1"/>
    <property type="molecule type" value="Genomic_DNA"/>
</dbReference>
<evidence type="ECO:0000313" key="1">
    <source>
        <dbReference type="EMBL" id="MBM6498990.1"/>
    </source>
</evidence>
<comment type="caution">
    <text evidence="1">The sequence shown here is derived from an EMBL/GenBank/DDBJ whole genome shotgun (WGS) entry which is preliminary data.</text>
</comment>
<sequence>MDIKKEFPKKVTKKLLVEMYKPMSRRMVLYTVNYYEIMLGKNKLSKNIPNEILLFFIRDYGFPDDYYLPEDIRTKLKKIQRNNS</sequence>
<keyword evidence="2" id="KW-1185">Reference proteome</keyword>
<gene>
    <name evidence="1" type="ORF">H9X54_006710</name>
</gene>
<dbReference type="Proteomes" id="UP000759529">
    <property type="component" value="Unassembled WGS sequence"/>
</dbReference>
<name>A0ABS2CVN1_9FLAO</name>
<proteinExistence type="predicted"/>
<evidence type="ECO:0000313" key="2">
    <source>
        <dbReference type="Proteomes" id="UP000759529"/>
    </source>
</evidence>
<organism evidence="1 2">
    <name type="scientific">Flavobacterium macrobrachii</name>
    <dbReference type="NCBI Taxonomy" id="591204"/>
    <lineage>
        <taxon>Bacteria</taxon>
        <taxon>Pseudomonadati</taxon>
        <taxon>Bacteroidota</taxon>
        <taxon>Flavobacteriia</taxon>
        <taxon>Flavobacteriales</taxon>
        <taxon>Flavobacteriaceae</taxon>
        <taxon>Flavobacterium</taxon>
    </lineage>
</organism>
<dbReference type="RefSeq" id="WP_187657911.1">
    <property type="nucleotide sequence ID" value="NZ_JACSOD020000463.1"/>
</dbReference>